<accession>A0AB35K3T0</accession>
<gene>
    <name evidence="2" type="ORF">M0O54_20045</name>
</gene>
<evidence type="ECO:0000313" key="3">
    <source>
        <dbReference type="Proteomes" id="UP001150055"/>
    </source>
</evidence>
<name>A0AB35K3T0_9GAMM</name>
<dbReference type="Proteomes" id="UP001150055">
    <property type="component" value="Unassembled WGS sequence"/>
</dbReference>
<dbReference type="EMBL" id="JALNTG010000190">
    <property type="protein sequence ID" value="MDD9322360.1"/>
    <property type="molecule type" value="Genomic_DNA"/>
</dbReference>
<proteinExistence type="predicted"/>
<protein>
    <submittedName>
        <fullName evidence="2">Uncharacterized protein</fullName>
    </submittedName>
</protein>
<reference evidence="2" key="1">
    <citation type="submission" date="2022-12" db="EMBL/GenBank/DDBJ databases">
        <title>Acinetobacter lactucae: Emerging opportunistic pathogenic species of genus Acinetobacter isolated from immunocompromised patients in clinical settings of India.</title>
        <authorList>
            <person name="Amar A.K."/>
            <person name="Sawant A.R."/>
            <person name="Meera M."/>
            <person name="Tomar A."/>
            <person name="Sistla S."/>
            <person name="Prashanth K."/>
        </authorList>
    </citation>
    <scope>NUCLEOTIDE SEQUENCE</scope>
    <source>
        <strain evidence="2">PKAL1828C</strain>
    </source>
</reference>
<dbReference type="RefSeq" id="WP_274579460.1">
    <property type="nucleotide sequence ID" value="NZ_JALNTG010000190.1"/>
</dbReference>
<dbReference type="AlphaFoldDB" id="A0AB35K3T0"/>
<feature type="compositionally biased region" description="Acidic residues" evidence="1">
    <location>
        <begin position="36"/>
        <end position="46"/>
    </location>
</feature>
<comment type="caution">
    <text evidence="2">The sequence shown here is derived from an EMBL/GenBank/DDBJ whole genome shotgun (WGS) entry which is preliminary data.</text>
</comment>
<sequence>PELYVTQDDLKKRPDEWVRPGKLIRRVQLPDGSEQTTEEDAEEPEDAMPKGAKKKVTKLVYVIALPDGKEQVVETDLDETKPGKFRV</sequence>
<feature type="region of interest" description="Disordered" evidence="1">
    <location>
        <begin position="28"/>
        <end position="51"/>
    </location>
</feature>
<organism evidence="2 3">
    <name type="scientific">Acinetobacter lactucae</name>
    <dbReference type="NCBI Taxonomy" id="1785128"/>
    <lineage>
        <taxon>Bacteria</taxon>
        <taxon>Pseudomonadati</taxon>
        <taxon>Pseudomonadota</taxon>
        <taxon>Gammaproteobacteria</taxon>
        <taxon>Moraxellales</taxon>
        <taxon>Moraxellaceae</taxon>
        <taxon>Acinetobacter</taxon>
        <taxon>Acinetobacter calcoaceticus/baumannii complex</taxon>
    </lineage>
</organism>
<feature type="non-terminal residue" evidence="2">
    <location>
        <position position="1"/>
    </location>
</feature>
<evidence type="ECO:0000256" key="1">
    <source>
        <dbReference type="SAM" id="MobiDB-lite"/>
    </source>
</evidence>
<evidence type="ECO:0000313" key="2">
    <source>
        <dbReference type="EMBL" id="MDD9322360.1"/>
    </source>
</evidence>
<feature type="non-terminal residue" evidence="2">
    <location>
        <position position="87"/>
    </location>
</feature>